<dbReference type="Pfam" id="PF01177">
    <property type="entry name" value="Asp_Glu_race"/>
    <property type="match status" value="1"/>
</dbReference>
<gene>
    <name evidence="2" type="ORF">CKY01_19125</name>
</gene>
<dbReference type="PANTHER" id="PTHR28047:SF5">
    <property type="entry name" value="PROTEIN DCG1"/>
    <property type="match status" value="1"/>
</dbReference>
<comment type="caution">
    <text evidence="2">The sequence shown here is derived from an EMBL/GenBank/DDBJ whole genome shotgun (WGS) entry which is preliminary data.</text>
</comment>
<organism evidence="2 3">
    <name type="scientific">Photorhabdus laumondii subsp. clarkei</name>
    <dbReference type="NCBI Taxonomy" id="2029685"/>
    <lineage>
        <taxon>Bacteria</taxon>
        <taxon>Pseudomonadati</taxon>
        <taxon>Pseudomonadota</taxon>
        <taxon>Gammaproteobacteria</taxon>
        <taxon>Enterobacterales</taxon>
        <taxon>Morganellaceae</taxon>
        <taxon>Photorhabdus</taxon>
    </lineage>
</organism>
<dbReference type="AlphaFoldDB" id="A0A329VAY7"/>
<evidence type="ECO:0000313" key="3">
    <source>
        <dbReference type="Proteomes" id="UP000250870"/>
    </source>
</evidence>
<dbReference type="InterPro" id="IPR053714">
    <property type="entry name" value="Iso_Racemase_Enz_sf"/>
</dbReference>
<dbReference type="InterPro" id="IPR052186">
    <property type="entry name" value="Hydantoin_racemase-like"/>
</dbReference>
<evidence type="ECO:0008006" key="4">
    <source>
        <dbReference type="Google" id="ProtNLM"/>
    </source>
</evidence>
<dbReference type="Proteomes" id="UP000250870">
    <property type="component" value="Unassembled WGS sequence"/>
</dbReference>
<dbReference type="GO" id="GO:0047661">
    <property type="term" value="F:amino-acid racemase activity"/>
    <property type="evidence" value="ECO:0007669"/>
    <property type="project" value="InterPro"/>
</dbReference>
<dbReference type="PANTHER" id="PTHR28047">
    <property type="entry name" value="PROTEIN DCG1"/>
    <property type="match status" value="1"/>
</dbReference>
<comment type="similarity">
    <text evidence="1">Belongs to the HyuE racemase family.</text>
</comment>
<name>A0A329VAY7_9GAMM</name>
<dbReference type="EMBL" id="NSCI01000034">
    <property type="protein sequence ID" value="RAW85622.1"/>
    <property type="molecule type" value="Genomic_DNA"/>
</dbReference>
<protein>
    <recommendedName>
        <fullName evidence="4">Hydantoin racemase</fullName>
    </recommendedName>
</protein>
<dbReference type="InterPro" id="IPR015942">
    <property type="entry name" value="Asp/Glu/hydantoin_racemase"/>
</dbReference>
<evidence type="ECO:0000256" key="1">
    <source>
        <dbReference type="ARBA" id="ARBA00038414"/>
    </source>
</evidence>
<sequence length="275" mass="30611">MSTYSEWRNYLTNNIDHLLISILLRSFMRIKVIIPLLTSKYNSAVQEELYPYIAPDVSITIINLESGSPSIESRYDEMYSTPEIVSKIVESEEEGYDGVFVSCVSDPAISVAREMVDIPIVGGFEPAALSAGMISKHWGIITISQSCARLVRDLATLAGIHQQLACIRSIDQPINELHKTPGQLEDVLLTQVKKMIKEEQVTAIVLGCTGMMGMAKYLSKEMKAVGMPIQIIDPTAVALGYLQMMIRAGLTHSRLEYPKLDLREREISCIKRPSS</sequence>
<proteinExistence type="inferred from homology"/>
<reference evidence="2 3" key="1">
    <citation type="journal article" date="2018" name="Int. J. Syst. Evol. Microbiol.">
        <title>Whole-genome-based revisit of Photorhabdus phylogeny: proposal for the elevation of most Photorhabdus subspecies to the species level and description of one novel species Photorhabdus bodei sp. nov., and one novel subspecies Photorhabdus laumondii subsp. clarkei subsp. nov.</title>
        <authorList>
            <person name="Machado R.A.R."/>
            <person name="Wuthrich D."/>
            <person name="Kuhnert P."/>
            <person name="Arce C.C.M."/>
            <person name="Thonen L."/>
            <person name="Ruiz C."/>
            <person name="Zhang X."/>
            <person name="Robert C.A.M."/>
            <person name="Karimi J."/>
            <person name="Kamali S."/>
            <person name="Ma J."/>
            <person name="Bruggmann R."/>
            <person name="Erb M."/>
        </authorList>
    </citation>
    <scope>NUCLEOTIDE SEQUENCE [LARGE SCALE GENOMIC DNA]</scope>
    <source>
        <strain evidence="2 3">BOJ-47</strain>
    </source>
</reference>
<accession>A0A329VAY7</accession>
<dbReference type="Gene3D" id="3.40.50.12500">
    <property type="match status" value="1"/>
</dbReference>
<evidence type="ECO:0000313" key="2">
    <source>
        <dbReference type="EMBL" id="RAW85622.1"/>
    </source>
</evidence>